<protein>
    <submittedName>
        <fullName evidence="3">Metallophosphoesterase</fullName>
    </submittedName>
</protein>
<dbReference type="SUPFAM" id="SSF56300">
    <property type="entry name" value="Metallo-dependent phosphatases"/>
    <property type="match status" value="1"/>
</dbReference>
<dbReference type="PIRSF" id="PIRSF000883">
    <property type="entry name" value="Pesterase_MJ0912"/>
    <property type="match status" value="1"/>
</dbReference>
<feature type="domain" description="Calcineurin-like phosphoesterase" evidence="2">
    <location>
        <begin position="3"/>
        <end position="211"/>
    </location>
</feature>
<name>A0A501W6V6_9BACT</name>
<dbReference type="PANTHER" id="PTHR42850">
    <property type="entry name" value="METALLOPHOSPHOESTERASE"/>
    <property type="match status" value="1"/>
</dbReference>
<dbReference type="GO" id="GO:0005737">
    <property type="term" value="C:cytoplasm"/>
    <property type="evidence" value="ECO:0007669"/>
    <property type="project" value="TreeGrafter"/>
</dbReference>
<dbReference type="GO" id="GO:0016791">
    <property type="term" value="F:phosphatase activity"/>
    <property type="evidence" value="ECO:0007669"/>
    <property type="project" value="TreeGrafter"/>
</dbReference>
<evidence type="ECO:0000313" key="4">
    <source>
        <dbReference type="Proteomes" id="UP000316727"/>
    </source>
</evidence>
<dbReference type="EMBL" id="VFRQ01000002">
    <property type="protein sequence ID" value="TPE45309.1"/>
    <property type="molecule type" value="Genomic_DNA"/>
</dbReference>
<sequence length="258" mass="29321">MSKIALFSDIHANLPALEAFFADVDSRKPDFIYCLGDLVGYNIWPNEVIDEIRRRNIPTIAGNYDFGVGRESSDCGCAYKTEEEKANGAISISFTNETIKPEQRRYLRTLPAHIRVEYQLNSHKLNLLLVHGSPRRVNEYLFEDREEKSLLRLMQNANADILCFGHTHKPYHRILRSGEGEKDCFRHAVNIGSVGKPKDGDNRGGYVMLTLVESSSVLDKDSIQVEFIRFKYDYEKAARAIEDSALPNAFADNLRKGC</sequence>
<organism evidence="3 4">
    <name type="scientific">Pontibacter mangrovi</name>
    <dbReference type="NCBI Taxonomy" id="2589816"/>
    <lineage>
        <taxon>Bacteria</taxon>
        <taxon>Pseudomonadati</taxon>
        <taxon>Bacteroidota</taxon>
        <taxon>Cytophagia</taxon>
        <taxon>Cytophagales</taxon>
        <taxon>Hymenobacteraceae</taxon>
        <taxon>Pontibacter</taxon>
    </lineage>
</organism>
<evidence type="ECO:0000259" key="2">
    <source>
        <dbReference type="Pfam" id="PF12850"/>
    </source>
</evidence>
<accession>A0A501W6V6</accession>
<comment type="caution">
    <text evidence="3">The sequence shown here is derived from an EMBL/GenBank/DDBJ whole genome shotgun (WGS) entry which is preliminary data.</text>
</comment>
<evidence type="ECO:0000256" key="1">
    <source>
        <dbReference type="ARBA" id="ARBA00008950"/>
    </source>
</evidence>
<dbReference type="InterPro" id="IPR024654">
    <property type="entry name" value="Calcineurin-like_PHP_lpxH"/>
</dbReference>
<dbReference type="OrthoDB" id="9813918at2"/>
<dbReference type="CDD" id="cd00838">
    <property type="entry name" value="MPP_superfamily"/>
    <property type="match status" value="1"/>
</dbReference>
<dbReference type="InterPro" id="IPR011152">
    <property type="entry name" value="Pesterase_MJ0912"/>
</dbReference>
<dbReference type="RefSeq" id="WP_140619904.1">
    <property type="nucleotide sequence ID" value="NZ_VFRQ01000002.1"/>
</dbReference>
<gene>
    <name evidence="3" type="ORF">FJM65_04520</name>
</gene>
<dbReference type="AlphaFoldDB" id="A0A501W6V6"/>
<dbReference type="InterPro" id="IPR050126">
    <property type="entry name" value="Ap4A_hydrolase"/>
</dbReference>
<dbReference type="Proteomes" id="UP000316727">
    <property type="component" value="Unassembled WGS sequence"/>
</dbReference>
<comment type="similarity">
    <text evidence="1">Belongs to the metallophosphoesterase superfamily. YfcE family.</text>
</comment>
<dbReference type="Gene3D" id="3.60.21.10">
    <property type="match status" value="1"/>
</dbReference>
<evidence type="ECO:0000313" key="3">
    <source>
        <dbReference type="EMBL" id="TPE45309.1"/>
    </source>
</evidence>
<dbReference type="Pfam" id="PF12850">
    <property type="entry name" value="Metallophos_2"/>
    <property type="match status" value="1"/>
</dbReference>
<dbReference type="PANTHER" id="PTHR42850:SF2">
    <property type="entry name" value="BLL5683 PROTEIN"/>
    <property type="match status" value="1"/>
</dbReference>
<keyword evidence="4" id="KW-1185">Reference proteome</keyword>
<proteinExistence type="inferred from homology"/>
<dbReference type="InterPro" id="IPR029052">
    <property type="entry name" value="Metallo-depent_PP-like"/>
</dbReference>
<reference evidence="3 4" key="1">
    <citation type="submission" date="2019-06" db="EMBL/GenBank/DDBJ databases">
        <title>A novel bacterium of genus Pontibacter, isolated from marine sediment.</title>
        <authorList>
            <person name="Huang H."/>
            <person name="Mo K."/>
            <person name="Hu Y."/>
        </authorList>
    </citation>
    <scope>NUCLEOTIDE SEQUENCE [LARGE SCALE GENOMIC DNA]</scope>
    <source>
        <strain evidence="3 4">HB172049</strain>
    </source>
</reference>